<evidence type="ECO:0000313" key="6">
    <source>
        <dbReference type="EMBL" id="RLZ11681.1"/>
    </source>
</evidence>
<dbReference type="InterPro" id="IPR002471">
    <property type="entry name" value="Pept_S9_AS"/>
</dbReference>
<dbReference type="SUPFAM" id="SSF53474">
    <property type="entry name" value="alpha/beta-Hydrolases"/>
    <property type="match status" value="1"/>
</dbReference>
<evidence type="ECO:0000256" key="3">
    <source>
        <dbReference type="ARBA" id="ARBA00023180"/>
    </source>
</evidence>
<accession>A0A3L9MFX1</accession>
<dbReference type="PANTHER" id="PTHR11731">
    <property type="entry name" value="PROTEASE FAMILY S9B,C DIPEPTIDYL-PEPTIDASE IV-RELATED"/>
    <property type="match status" value="1"/>
</dbReference>
<keyword evidence="2" id="KW-0378">Hydrolase</keyword>
<evidence type="ECO:0000259" key="5">
    <source>
        <dbReference type="Pfam" id="PF00930"/>
    </source>
</evidence>
<dbReference type="Proteomes" id="UP000275348">
    <property type="component" value="Unassembled WGS sequence"/>
</dbReference>
<evidence type="ECO:0000256" key="2">
    <source>
        <dbReference type="ARBA" id="ARBA00022801"/>
    </source>
</evidence>
<dbReference type="OrthoDB" id="9812921at2"/>
<dbReference type="PANTHER" id="PTHR11731:SF193">
    <property type="entry name" value="DIPEPTIDYL PEPTIDASE 9"/>
    <property type="match status" value="1"/>
</dbReference>
<comment type="caution">
    <text evidence="6">The sequence shown here is derived from an EMBL/GenBank/DDBJ whole genome shotgun (WGS) entry which is preliminary data.</text>
</comment>
<keyword evidence="7" id="KW-1185">Reference proteome</keyword>
<gene>
    <name evidence="6" type="ORF">EAH69_04465</name>
</gene>
<feature type="domain" description="Dipeptidylpeptidase IV N-terminal" evidence="5">
    <location>
        <begin position="87"/>
        <end position="433"/>
    </location>
</feature>
<reference evidence="6 7" key="1">
    <citation type="submission" date="2018-10" db="EMBL/GenBank/DDBJ databases">
        <authorList>
            <person name="Chen X."/>
        </authorList>
    </citation>
    <scope>NUCLEOTIDE SEQUENCE [LARGE SCALE GENOMIC DNA]</scope>
    <source>
        <strain evidence="6 7">YIM 102668</strain>
    </source>
</reference>
<dbReference type="InterPro" id="IPR002469">
    <property type="entry name" value="Peptidase_S9B_N"/>
</dbReference>
<dbReference type="SUPFAM" id="SSF82171">
    <property type="entry name" value="DPP6 N-terminal domain-like"/>
    <property type="match status" value="1"/>
</dbReference>
<proteinExistence type="predicted"/>
<feature type="domain" description="Peptidase S9 prolyl oligopeptidase catalytic" evidence="4">
    <location>
        <begin position="525"/>
        <end position="719"/>
    </location>
</feature>
<evidence type="ECO:0000256" key="1">
    <source>
        <dbReference type="ARBA" id="ARBA00022670"/>
    </source>
</evidence>
<dbReference type="FunFam" id="3.40.50.1820:FF:000003">
    <property type="entry name" value="Dipeptidyl peptidase 4"/>
    <property type="match status" value="1"/>
</dbReference>
<dbReference type="Gene3D" id="2.140.10.30">
    <property type="entry name" value="Dipeptidylpeptidase IV, N-terminal domain"/>
    <property type="match status" value="1"/>
</dbReference>
<evidence type="ECO:0000259" key="4">
    <source>
        <dbReference type="Pfam" id="PF00326"/>
    </source>
</evidence>
<dbReference type="PROSITE" id="PS00708">
    <property type="entry name" value="PRO_ENDOPEP_SER"/>
    <property type="match status" value="1"/>
</dbReference>
<name>A0A3L9MFX1_9FLAO</name>
<dbReference type="InterPro" id="IPR050278">
    <property type="entry name" value="Serine_Prot_S9B/DPPIV"/>
</dbReference>
<organism evidence="6 7">
    <name type="scientific">Faecalibacter macacae</name>
    <dbReference type="NCBI Taxonomy" id="1859289"/>
    <lineage>
        <taxon>Bacteria</taxon>
        <taxon>Pseudomonadati</taxon>
        <taxon>Bacteroidota</taxon>
        <taxon>Flavobacteriia</taxon>
        <taxon>Flavobacteriales</taxon>
        <taxon>Weeksellaceae</taxon>
        <taxon>Faecalibacter</taxon>
    </lineage>
</organism>
<dbReference type="GO" id="GO:0006508">
    <property type="term" value="P:proteolysis"/>
    <property type="evidence" value="ECO:0007669"/>
    <property type="project" value="UniProtKB-KW"/>
</dbReference>
<dbReference type="Pfam" id="PF00930">
    <property type="entry name" value="DPPIV_N"/>
    <property type="match status" value="1"/>
</dbReference>
<dbReference type="GO" id="GO:0008239">
    <property type="term" value="F:dipeptidyl-peptidase activity"/>
    <property type="evidence" value="ECO:0007669"/>
    <property type="project" value="TreeGrafter"/>
</dbReference>
<dbReference type="Pfam" id="PF00326">
    <property type="entry name" value="Peptidase_S9"/>
    <property type="match status" value="1"/>
</dbReference>
<dbReference type="InterPro" id="IPR001375">
    <property type="entry name" value="Peptidase_S9_cat"/>
</dbReference>
<dbReference type="InterPro" id="IPR029058">
    <property type="entry name" value="AB_hydrolase_fold"/>
</dbReference>
<dbReference type="EMBL" id="RDOJ01000004">
    <property type="protein sequence ID" value="RLZ11681.1"/>
    <property type="molecule type" value="Genomic_DNA"/>
</dbReference>
<keyword evidence="1" id="KW-0645">Protease</keyword>
<evidence type="ECO:0000313" key="7">
    <source>
        <dbReference type="Proteomes" id="UP000275348"/>
    </source>
</evidence>
<sequence>MKKTLLSFLVCTVSMYTYAQKITLENIYGGKYGERSLRGVNSMNDGENYTILNEQGLVKKTYQSTLNKSIDKDVVLVPGRFEGYEFSSDERYVLLQNNTNSIYRHSHTATFEVYDTQTKSKVKVFDGKPIQEPLFSPDASKVAFAFENNLYIQDLKSNQVTQVTKDGKKNEIINGICDWVYEEEFGFVRHFDWNADGSALAFVRFDESKVKEINIPIYYNNLYPEELRFKYPKAGEDNSEVTLNVFDVKTKSTNKVDLSGVQNYYIPKIKFSNKSNLLTVITSNRHHNNVDVSFYDINSKKVNKLFTETNKAWIETDSFTLEFLNDNSFLWTSERDGNNHIYHYAENGKLIRQITKGDWEVTRYYGYNPVNKTIYIQSNSNNGKRVSTERQISAISLDGKKSNQLTKHAGTNNAAFSKNFTYFINTFSNIETPRTISLVDAKSGKDLGVIINNEQTKERVKADNIGTKELFTITTAAGNELNAYVIKPKDFDPTKKYPVLMYQYSGPGSQNVNNTWQSTNDYWHQMLAQEGYLVFCVDGRGTGYKGEAFKKTTYMQLGKYEVEDQIAAAIEIGKLPYVDAARIGIWGWSFGGYMSSNALFKGNDVFKAAIAVAPVTNWRFYDTVYTERFMRTPQENASGYDDNSPINHVDKFNKGSFLLVHGTADDNVHAQNAYELSEALIQANKDFQMLYYTDKDHGIYGGNTRVHLYRQMTKFLKDNL</sequence>
<dbReference type="Gene3D" id="3.40.50.1820">
    <property type="entry name" value="alpha/beta hydrolase"/>
    <property type="match status" value="1"/>
</dbReference>
<protein>
    <submittedName>
        <fullName evidence="6">S9 family peptidase</fullName>
    </submittedName>
</protein>
<keyword evidence="3" id="KW-0325">Glycoprotein</keyword>
<dbReference type="AlphaFoldDB" id="A0A3L9MFX1"/>
<dbReference type="RefSeq" id="WP_121933987.1">
    <property type="nucleotide sequence ID" value="NZ_RDOJ01000004.1"/>
</dbReference>
<dbReference type="GO" id="GO:0004252">
    <property type="term" value="F:serine-type endopeptidase activity"/>
    <property type="evidence" value="ECO:0007669"/>
    <property type="project" value="InterPro"/>
</dbReference>